<proteinExistence type="predicted"/>
<dbReference type="EMBL" id="JACYTN010000018">
    <property type="protein sequence ID" value="MBD8500093.1"/>
    <property type="molecule type" value="Genomic_DNA"/>
</dbReference>
<keyword evidence="1" id="KW-0472">Membrane</keyword>
<sequence>MNMILLSIVIGEIAFWVFLFAGLLFRYVFKMKKLSTIFLLLTPLIDIFVLSATLIDLSRGAPAHFVHGLSAAYIGFTLIYGKRTIQWADRWAAYRWGAGNRPLKKKLVGKDELEHQWHEFKRFCSCMMIINVIISMFYFFVPPKQTFWFTYWIINNVGLIFIWLFVGPIWSKVKHNGKSST</sequence>
<gene>
    <name evidence="2" type="ORF">IFO66_17520</name>
</gene>
<organism evidence="2 3">
    <name type="scientific">Paenibacillus arenosi</name>
    <dbReference type="NCBI Taxonomy" id="2774142"/>
    <lineage>
        <taxon>Bacteria</taxon>
        <taxon>Bacillati</taxon>
        <taxon>Bacillota</taxon>
        <taxon>Bacilli</taxon>
        <taxon>Bacillales</taxon>
        <taxon>Paenibacillaceae</taxon>
        <taxon>Paenibacillus</taxon>
    </lineage>
</organism>
<feature type="transmembrane region" description="Helical" evidence="1">
    <location>
        <begin position="37"/>
        <end position="55"/>
    </location>
</feature>
<feature type="transmembrane region" description="Helical" evidence="1">
    <location>
        <begin position="61"/>
        <end position="81"/>
    </location>
</feature>
<name>A0ABR9B283_9BACL</name>
<protein>
    <recommendedName>
        <fullName evidence="4">2TM domain-containing protein</fullName>
    </recommendedName>
</protein>
<feature type="transmembrane region" description="Helical" evidence="1">
    <location>
        <begin position="147"/>
        <end position="170"/>
    </location>
</feature>
<evidence type="ECO:0008006" key="4">
    <source>
        <dbReference type="Google" id="ProtNLM"/>
    </source>
</evidence>
<evidence type="ECO:0000313" key="2">
    <source>
        <dbReference type="EMBL" id="MBD8500093.1"/>
    </source>
</evidence>
<feature type="transmembrane region" description="Helical" evidence="1">
    <location>
        <begin position="123"/>
        <end position="141"/>
    </location>
</feature>
<reference evidence="2 3" key="1">
    <citation type="submission" date="2020-09" db="EMBL/GenBank/DDBJ databases">
        <title>Paenibacillus sp. CAU 1523 isolated from sand of Haeundae Beach.</title>
        <authorList>
            <person name="Kim W."/>
        </authorList>
    </citation>
    <scope>NUCLEOTIDE SEQUENCE [LARGE SCALE GENOMIC DNA]</scope>
    <source>
        <strain evidence="2 3">CAU 1523</strain>
    </source>
</reference>
<dbReference type="Proteomes" id="UP000634529">
    <property type="component" value="Unassembled WGS sequence"/>
</dbReference>
<keyword evidence="1" id="KW-0812">Transmembrane</keyword>
<evidence type="ECO:0000256" key="1">
    <source>
        <dbReference type="SAM" id="Phobius"/>
    </source>
</evidence>
<accession>A0ABR9B283</accession>
<dbReference type="RefSeq" id="WP_192026411.1">
    <property type="nucleotide sequence ID" value="NZ_JACYTN010000018.1"/>
</dbReference>
<keyword evidence="1" id="KW-1133">Transmembrane helix</keyword>
<keyword evidence="3" id="KW-1185">Reference proteome</keyword>
<feature type="transmembrane region" description="Helical" evidence="1">
    <location>
        <begin position="6"/>
        <end position="25"/>
    </location>
</feature>
<comment type="caution">
    <text evidence="2">The sequence shown here is derived from an EMBL/GenBank/DDBJ whole genome shotgun (WGS) entry which is preliminary data.</text>
</comment>
<evidence type="ECO:0000313" key="3">
    <source>
        <dbReference type="Proteomes" id="UP000634529"/>
    </source>
</evidence>